<feature type="compositionally biased region" description="Basic and acidic residues" evidence="10">
    <location>
        <begin position="49"/>
        <end position="67"/>
    </location>
</feature>
<feature type="domain" description="RNA polymerase sigma factor 54 core-binding" evidence="12">
    <location>
        <begin position="126"/>
        <end position="313"/>
    </location>
</feature>
<dbReference type="GO" id="GO:0003677">
    <property type="term" value="F:DNA binding"/>
    <property type="evidence" value="ECO:0007669"/>
    <property type="project" value="UniProtKB-KW"/>
</dbReference>
<evidence type="ECO:0000256" key="7">
    <source>
        <dbReference type="ARBA" id="ARBA00023125"/>
    </source>
</evidence>
<dbReference type="PROSITE" id="PS50044">
    <property type="entry name" value="SIGMA54_3"/>
    <property type="match status" value="1"/>
</dbReference>
<keyword evidence="5 9" id="KW-0805">Transcription regulation</keyword>
<dbReference type="GO" id="GO:0000428">
    <property type="term" value="C:DNA-directed RNA polymerase complex"/>
    <property type="evidence" value="ECO:0007669"/>
    <property type="project" value="UniProtKB-KW"/>
</dbReference>
<dbReference type="InterPro" id="IPR007634">
    <property type="entry name" value="RNA_pol_sigma_54_DNA-bd"/>
</dbReference>
<dbReference type="Gene3D" id="1.10.10.60">
    <property type="entry name" value="Homeodomain-like"/>
    <property type="match status" value="1"/>
</dbReference>
<dbReference type="InterPro" id="IPR038709">
    <property type="entry name" value="RpoN_core-bd_sf"/>
</dbReference>
<dbReference type="GO" id="GO:0006352">
    <property type="term" value="P:DNA-templated transcription initiation"/>
    <property type="evidence" value="ECO:0007669"/>
    <property type="project" value="InterPro"/>
</dbReference>
<keyword evidence="8 9" id="KW-0804">Transcription</keyword>
<keyword evidence="6 9" id="KW-0731">Sigma factor</keyword>
<dbReference type="PROSITE" id="PS00718">
    <property type="entry name" value="SIGMA54_2"/>
    <property type="match status" value="1"/>
</dbReference>
<evidence type="ECO:0000256" key="1">
    <source>
        <dbReference type="ARBA" id="ARBA00008798"/>
    </source>
</evidence>
<evidence type="ECO:0000256" key="5">
    <source>
        <dbReference type="ARBA" id="ARBA00023015"/>
    </source>
</evidence>
<evidence type="ECO:0000256" key="9">
    <source>
        <dbReference type="PIRNR" id="PIRNR000774"/>
    </source>
</evidence>
<evidence type="ECO:0000256" key="8">
    <source>
        <dbReference type="ARBA" id="ARBA00023163"/>
    </source>
</evidence>
<feature type="domain" description="RNA polymerase sigma factor 54 DNA-binding" evidence="11">
    <location>
        <begin position="327"/>
        <end position="486"/>
    </location>
</feature>
<keyword evidence="3 9" id="KW-0808">Transferase</keyword>
<dbReference type="PIRSF" id="PIRSF000774">
    <property type="entry name" value="RpoN"/>
    <property type="match status" value="1"/>
</dbReference>
<sequence length="495" mass="53683">MAFAPRLELRQSQSLVMTPQLQQAIKLLQLNNLELTAYVEAELAENPLLERDERRPDDGAGRVEPTDTRPGADQGVLDGLAPRREAPVDVEHDNNHDEGSPGEAAPSPYAAPGASGRGGDGELPSLEETLAEGDTLRRHLERQIGLEFADPGQRLIALALLDGLDAAGYLRAEADQLAAQLGADPAQVAAVLARLKRLDPPGVFAADLAECLALQLAEKNRLDPAMEALLANLDLLARRDLSALRDICGVDEDDLAGMIAEIRRLDPKPGSDFAAAPAQTLIPDVLMRPAPDGGWLVELNPDTLPRVLVNNRYLARVSGSLKREDKAFLADRLATAQWLTRALDQRARTILKVATELVRRQDGFFAHGVSHLKPLTLRDIATAVELHESTVSRVTSNKYLMTPRGIFELKYFFTQAIAATNGAEAHSAEAVRHRIKGLIDAEPADAVLSDDALVALLKAEGIDIARRTVAKYREGLGLPSSVQRRREKKQRAASA</sequence>
<evidence type="ECO:0000313" key="14">
    <source>
        <dbReference type="Proteomes" id="UP000217076"/>
    </source>
</evidence>
<dbReference type="Pfam" id="PF00309">
    <property type="entry name" value="Sigma54_AID"/>
    <property type="match status" value="1"/>
</dbReference>
<dbReference type="OrthoDB" id="9814402at2"/>
<keyword evidence="2 9" id="KW-0240">DNA-directed RNA polymerase</keyword>
<dbReference type="Pfam" id="PF04552">
    <property type="entry name" value="Sigma54_DBD"/>
    <property type="match status" value="1"/>
</dbReference>
<keyword evidence="7 9" id="KW-0238">DNA-binding</keyword>
<keyword evidence="14" id="KW-1185">Reference proteome</keyword>
<proteinExistence type="inferred from homology"/>
<dbReference type="Gene3D" id="1.10.10.1330">
    <property type="entry name" value="RNA polymerase sigma-54 factor, core-binding domain"/>
    <property type="match status" value="1"/>
</dbReference>
<name>A0A1G8B7Q7_9PROT</name>
<evidence type="ECO:0000256" key="6">
    <source>
        <dbReference type="ARBA" id="ARBA00023082"/>
    </source>
</evidence>
<dbReference type="PANTHER" id="PTHR32248">
    <property type="entry name" value="RNA POLYMERASE SIGMA-54 FACTOR"/>
    <property type="match status" value="1"/>
</dbReference>
<dbReference type="NCBIfam" id="NF004596">
    <property type="entry name" value="PRK05932.1-3"/>
    <property type="match status" value="1"/>
</dbReference>
<feature type="region of interest" description="Disordered" evidence="10">
    <location>
        <begin position="49"/>
        <end position="125"/>
    </location>
</feature>
<evidence type="ECO:0000256" key="10">
    <source>
        <dbReference type="SAM" id="MobiDB-lite"/>
    </source>
</evidence>
<dbReference type="AlphaFoldDB" id="A0A1G8B7Q7"/>
<evidence type="ECO:0000259" key="11">
    <source>
        <dbReference type="Pfam" id="PF04552"/>
    </source>
</evidence>
<dbReference type="PROSITE" id="PS00717">
    <property type="entry name" value="SIGMA54_1"/>
    <property type="match status" value="1"/>
</dbReference>
<evidence type="ECO:0000313" key="13">
    <source>
        <dbReference type="EMBL" id="SDH29269.1"/>
    </source>
</evidence>
<protein>
    <recommendedName>
        <fullName evidence="9">RNA polymerase sigma-54 factor</fullName>
    </recommendedName>
</protein>
<dbReference type="EMBL" id="FNCV01000005">
    <property type="protein sequence ID" value="SDH29269.1"/>
    <property type="molecule type" value="Genomic_DNA"/>
</dbReference>
<dbReference type="InterPro" id="IPR000394">
    <property type="entry name" value="RNA_pol_sigma_54"/>
</dbReference>
<dbReference type="PRINTS" id="PR00045">
    <property type="entry name" value="SIGMA54FCT"/>
</dbReference>
<dbReference type="InterPro" id="IPR007046">
    <property type="entry name" value="RNA_pol_sigma_54_core-bd"/>
</dbReference>
<evidence type="ECO:0000256" key="4">
    <source>
        <dbReference type="ARBA" id="ARBA00022695"/>
    </source>
</evidence>
<reference evidence="14" key="1">
    <citation type="submission" date="2016-10" db="EMBL/GenBank/DDBJ databases">
        <authorList>
            <person name="Varghese N."/>
            <person name="Submissions S."/>
        </authorList>
    </citation>
    <scope>NUCLEOTIDE SEQUENCE [LARGE SCALE GENOMIC DNA]</scope>
    <source>
        <strain evidence="14">930I</strain>
    </source>
</reference>
<feature type="compositionally biased region" description="Basic and acidic residues" evidence="10">
    <location>
        <begin position="81"/>
        <end position="99"/>
    </location>
</feature>
<evidence type="ECO:0000259" key="12">
    <source>
        <dbReference type="Pfam" id="PF04963"/>
    </source>
</evidence>
<keyword evidence="4 9" id="KW-0548">Nucleotidyltransferase</keyword>
<gene>
    <name evidence="13" type="ORF">SAMN05421742_105264</name>
</gene>
<dbReference type="PANTHER" id="PTHR32248:SF4">
    <property type="entry name" value="RNA POLYMERASE SIGMA-54 FACTOR"/>
    <property type="match status" value="1"/>
</dbReference>
<dbReference type="GO" id="GO:0016779">
    <property type="term" value="F:nucleotidyltransferase activity"/>
    <property type="evidence" value="ECO:0007669"/>
    <property type="project" value="UniProtKB-KW"/>
</dbReference>
<dbReference type="NCBIfam" id="NF009118">
    <property type="entry name" value="PRK12469.1"/>
    <property type="match status" value="1"/>
</dbReference>
<organism evidence="13 14">
    <name type="scientific">Roseospirillum parvum</name>
    <dbReference type="NCBI Taxonomy" id="83401"/>
    <lineage>
        <taxon>Bacteria</taxon>
        <taxon>Pseudomonadati</taxon>
        <taxon>Pseudomonadota</taxon>
        <taxon>Alphaproteobacteria</taxon>
        <taxon>Rhodospirillales</taxon>
        <taxon>Rhodospirillaceae</taxon>
        <taxon>Roseospirillum</taxon>
    </lineage>
</organism>
<evidence type="ECO:0000256" key="2">
    <source>
        <dbReference type="ARBA" id="ARBA00022478"/>
    </source>
</evidence>
<dbReference type="STRING" id="83401.SAMN05421742_105264"/>
<comment type="function">
    <text evidence="9">Sigma factors are initiation factors that promote the attachment of RNA polymerase to specific initiation sites and are then released.</text>
</comment>
<accession>A0A1G8B7Q7</accession>
<dbReference type="GO" id="GO:0016987">
    <property type="term" value="F:sigma factor activity"/>
    <property type="evidence" value="ECO:0007669"/>
    <property type="project" value="UniProtKB-KW"/>
</dbReference>
<dbReference type="RefSeq" id="WP_092619047.1">
    <property type="nucleotide sequence ID" value="NZ_FNCV01000005.1"/>
</dbReference>
<dbReference type="Proteomes" id="UP000217076">
    <property type="component" value="Unassembled WGS sequence"/>
</dbReference>
<dbReference type="NCBIfam" id="TIGR02395">
    <property type="entry name" value="rpoN_sigma"/>
    <property type="match status" value="1"/>
</dbReference>
<dbReference type="GO" id="GO:0001216">
    <property type="term" value="F:DNA-binding transcription activator activity"/>
    <property type="evidence" value="ECO:0007669"/>
    <property type="project" value="InterPro"/>
</dbReference>
<comment type="similarity">
    <text evidence="1 9">Belongs to the sigma-54 factor family.</text>
</comment>
<dbReference type="Pfam" id="PF04963">
    <property type="entry name" value="Sigma54_CBD"/>
    <property type="match status" value="1"/>
</dbReference>
<evidence type="ECO:0000256" key="3">
    <source>
        <dbReference type="ARBA" id="ARBA00022679"/>
    </source>
</evidence>
<feature type="compositionally biased region" description="Low complexity" evidence="10">
    <location>
        <begin position="101"/>
        <end position="114"/>
    </location>
</feature>